<reference evidence="2 3" key="1">
    <citation type="submission" date="2022-08" db="EMBL/GenBank/DDBJ databases">
        <title>Tractidigestivibacter montrealensis type strain KD21.</title>
        <authorList>
            <person name="Diop K."/>
            <person name="Richard C."/>
            <person name="Routy B."/>
        </authorList>
    </citation>
    <scope>NUCLEOTIDE SEQUENCE [LARGE SCALE GENOMIC DNA]</scope>
    <source>
        <strain evidence="2 3">KD21</strain>
    </source>
</reference>
<name>A0ABT1Z7L6_9ACTN</name>
<feature type="transmembrane region" description="Helical" evidence="1">
    <location>
        <begin position="47"/>
        <end position="72"/>
    </location>
</feature>
<accession>A0ABT1Z7L6</accession>
<proteinExistence type="predicted"/>
<dbReference type="Proteomes" id="UP001204320">
    <property type="component" value="Unassembled WGS sequence"/>
</dbReference>
<evidence type="ECO:0008006" key="4">
    <source>
        <dbReference type="Google" id="ProtNLM"/>
    </source>
</evidence>
<gene>
    <name evidence="2" type="ORF">NVS32_04475</name>
</gene>
<organism evidence="2 3">
    <name type="scientific">Tractidigestivibacter montrealensis</name>
    <dbReference type="NCBI Taxonomy" id="2972466"/>
    <lineage>
        <taxon>Bacteria</taxon>
        <taxon>Bacillati</taxon>
        <taxon>Actinomycetota</taxon>
        <taxon>Coriobacteriia</taxon>
        <taxon>Coriobacteriales</taxon>
        <taxon>Atopobiaceae</taxon>
        <taxon>Tractidigestivibacter</taxon>
    </lineage>
</organism>
<comment type="caution">
    <text evidence="2">The sequence shown here is derived from an EMBL/GenBank/DDBJ whole genome shotgun (WGS) entry which is preliminary data.</text>
</comment>
<keyword evidence="1" id="KW-1133">Transmembrane helix</keyword>
<evidence type="ECO:0000313" key="3">
    <source>
        <dbReference type="Proteomes" id="UP001204320"/>
    </source>
</evidence>
<feature type="transmembrane region" description="Helical" evidence="1">
    <location>
        <begin position="124"/>
        <end position="149"/>
    </location>
</feature>
<keyword evidence="1" id="KW-0472">Membrane</keyword>
<evidence type="ECO:0000256" key="1">
    <source>
        <dbReference type="SAM" id="Phobius"/>
    </source>
</evidence>
<feature type="transmembrane region" description="Helical" evidence="1">
    <location>
        <begin position="93"/>
        <end position="112"/>
    </location>
</feature>
<dbReference type="EMBL" id="JANSKA010000002">
    <property type="protein sequence ID" value="MCR9036201.1"/>
    <property type="molecule type" value="Genomic_DNA"/>
</dbReference>
<keyword evidence="3" id="KW-1185">Reference proteome</keyword>
<protein>
    <recommendedName>
        <fullName evidence="4">DUF2798 domain-containing protein</fullName>
    </recommendedName>
</protein>
<feature type="transmembrane region" description="Helical" evidence="1">
    <location>
        <begin position="12"/>
        <end position="35"/>
    </location>
</feature>
<evidence type="ECO:0000313" key="2">
    <source>
        <dbReference type="EMBL" id="MCR9036201.1"/>
    </source>
</evidence>
<keyword evidence="1" id="KW-0812">Transmembrane</keyword>
<dbReference type="RefSeq" id="WP_032111665.1">
    <property type="nucleotide sequence ID" value="NZ_JANSKA010000002.1"/>
</dbReference>
<sequence>MPMKTSTRFVKAAILDVCTALVLCTLCEWLALYVFHTATPAPGEGWIWPMFWINFVFAWCVATIIGMIPGVVDMGFNWAMKRSNPSEGAKFGALVNVPINTVYSVILCYLVGTLDACVLGGAPFVASFFGFLQNIIPVWIACYVVTFLLQGPIENFARKVCNDPAPAMPQMH</sequence>